<feature type="site" description="Important for substrate specificity" evidence="3">
    <location>
        <position position="11"/>
    </location>
</feature>
<organism evidence="4 5">
    <name type="scientific">Clostridium tanneri</name>
    <dbReference type="NCBI Taxonomy" id="3037988"/>
    <lineage>
        <taxon>Bacteria</taxon>
        <taxon>Bacillati</taxon>
        <taxon>Bacillota</taxon>
        <taxon>Clostridia</taxon>
        <taxon>Eubacteriales</taxon>
        <taxon>Clostridiaceae</taxon>
        <taxon>Clostridium</taxon>
    </lineage>
</organism>
<comment type="cofactor">
    <cofactor evidence="1 3">
        <name>a divalent metal cation</name>
        <dbReference type="ChEBI" id="CHEBI:60240"/>
    </cofactor>
</comment>
<keyword evidence="3" id="KW-0546">Nucleotide metabolism</keyword>
<comment type="catalytic activity">
    <reaction evidence="3">
        <text>dTTP + H2O = dTMP + diphosphate + H(+)</text>
        <dbReference type="Rhea" id="RHEA:28534"/>
        <dbReference type="ChEBI" id="CHEBI:15377"/>
        <dbReference type="ChEBI" id="CHEBI:15378"/>
        <dbReference type="ChEBI" id="CHEBI:33019"/>
        <dbReference type="ChEBI" id="CHEBI:37568"/>
        <dbReference type="ChEBI" id="CHEBI:63528"/>
        <dbReference type="EC" id="3.6.1.9"/>
    </reaction>
</comment>
<comment type="caution">
    <text evidence="4">The sequence shown here is derived from an EMBL/GenBank/DDBJ whole genome shotgun (WGS) entry which is preliminary data.</text>
</comment>
<reference evidence="4 5" key="1">
    <citation type="submission" date="2023-04" db="EMBL/GenBank/DDBJ databases">
        <title>Clostridium tannerae sp. nov., isolated from the fecal material of an alpaca.</title>
        <authorList>
            <person name="Miller S."/>
            <person name="Hendry M."/>
            <person name="King J."/>
            <person name="Sankaranarayanan K."/>
            <person name="Lawson P.A."/>
        </authorList>
    </citation>
    <scope>NUCLEOTIDE SEQUENCE [LARGE SCALE GENOMIC DNA]</scope>
    <source>
        <strain evidence="4 5">A1-XYC3</strain>
    </source>
</reference>
<dbReference type="Proteomes" id="UP001281656">
    <property type="component" value="Unassembled WGS sequence"/>
</dbReference>
<keyword evidence="3" id="KW-0963">Cytoplasm</keyword>
<dbReference type="NCBIfam" id="NF000867">
    <property type="entry name" value="PRK00078.1"/>
    <property type="match status" value="1"/>
</dbReference>
<evidence type="ECO:0000256" key="3">
    <source>
        <dbReference type="HAMAP-Rule" id="MF_00528"/>
    </source>
</evidence>
<dbReference type="PANTHER" id="PTHR43213:SF5">
    <property type="entry name" value="BIFUNCTIONAL DTTP_UTP PYROPHOSPHATASE_METHYLTRANSFERASE PROTEIN-RELATED"/>
    <property type="match status" value="1"/>
</dbReference>
<name>A0ABU4JP01_9CLOT</name>
<comment type="similarity">
    <text evidence="3">Belongs to the Maf family. YhdE subfamily.</text>
</comment>
<dbReference type="RefSeq" id="WP_318796547.1">
    <property type="nucleotide sequence ID" value="NZ_JARUJP010000001.1"/>
</dbReference>
<dbReference type="EMBL" id="JARUJP010000001">
    <property type="protein sequence ID" value="MDW8799869.1"/>
    <property type="molecule type" value="Genomic_DNA"/>
</dbReference>
<dbReference type="PIRSF" id="PIRSF006305">
    <property type="entry name" value="Maf"/>
    <property type="match status" value="1"/>
</dbReference>
<evidence type="ECO:0000313" key="5">
    <source>
        <dbReference type="Proteomes" id="UP001281656"/>
    </source>
</evidence>
<protein>
    <recommendedName>
        <fullName evidence="3">dTTP/UTP pyrophosphatase</fullName>
        <shortName evidence="3">dTTPase/UTPase</shortName>
        <ecNumber evidence="3">3.6.1.9</ecNumber>
    </recommendedName>
    <alternativeName>
        <fullName evidence="3">Nucleoside triphosphate pyrophosphatase</fullName>
    </alternativeName>
    <alternativeName>
        <fullName evidence="3">Nucleotide pyrophosphatase</fullName>
        <shortName evidence="3">Nucleotide PPase</shortName>
    </alternativeName>
</protein>
<comment type="caution">
    <text evidence="3">Lacks conserved residue(s) required for the propagation of feature annotation.</text>
</comment>
<dbReference type="PANTHER" id="PTHR43213">
    <property type="entry name" value="BIFUNCTIONAL DTTP/UTP PYROPHOSPHATASE/METHYLTRANSFERASE PROTEIN-RELATED"/>
    <property type="match status" value="1"/>
</dbReference>
<dbReference type="InterPro" id="IPR003697">
    <property type="entry name" value="Maf-like"/>
</dbReference>
<evidence type="ECO:0000313" key="4">
    <source>
        <dbReference type="EMBL" id="MDW8799869.1"/>
    </source>
</evidence>
<evidence type="ECO:0000256" key="2">
    <source>
        <dbReference type="ARBA" id="ARBA00022801"/>
    </source>
</evidence>
<keyword evidence="5" id="KW-1185">Reference proteome</keyword>
<feature type="site" description="Important for substrate specificity" evidence="3">
    <location>
        <position position="155"/>
    </location>
</feature>
<evidence type="ECO:0000256" key="1">
    <source>
        <dbReference type="ARBA" id="ARBA00001968"/>
    </source>
</evidence>
<dbReference type="NCBIfam" id="TIGR00172">
    <property type="entry name" value="maf"/>
    <property type="match status" value="1"/>
</dbReference>
<dbReference type="Gene3D" id="3.90.950.10">
    <property type="match status" value="1"/>
</dbReference>
<comment type="subcellular location">
    <subcellularLocation>
        <location evidence="3">Cytoplasm</location>
    </subcellularLocation>
</comment>
<comment type="function">
    <text evidence="3">Nucleoside triphosphate pyrophosphatase that hydrolyzes dTTP and UTP. May have a dual role in cell division arrest and in preventing the incorporation of modified nucleotides into cellular nucleic acids.</text>
</comment>
<dbReference type="SUPFAM" id="SSF52972">
    <property type="entry name" value="ITPase-like"/>
    <property type="match status" value="1"/>
</dbReference>
<dbReference type="Pfam" id="PF02545">
    <property type="entry name" value="Maf"/>
    <property type="match status" value="1"/>
</dbReference>
<accession>A0ABU4JP01</accession>
<feature type="active site" description="Proton acceptor" evidence="3">
    <location>
        <position position="70"/>
    </location>
</feature>
<dbReference type="EC" id="3.6.1.9" evidence="3"/>
<feature type="site" description="Important for substrate specificity" evidence="3">
    <location>
        <position position="71"/>
    </location>
</feature>
<dbReference type="CDD" id="cd00555">
    <property type="entry name" value="Maf"/>
    <property type="match status" value="1"/>
</dbReference>
<gene>
    <name evidence="4" type="ORF">P8V03_01715</name>
</gene>
<dbReference type="InterPro" id="IPR029001">
    <property type="entry name" value="ITPase-like_fam"/>
</dbReference>
<dbReference type="HAMAP" id="MF_00528">
    <property type="entry name" value="Maf"/>
    <property type="match status" value="1"/>
</dbReference>
<sequence>MKIILASASSRRQELLNRLIEDFKIIVSDFDENSVEFKGDCGSYVMELAEGKALDVCNKVKEEAIVIGCDTIVSYKDTILGKPQDEKEAFNMLKLLSGNIHQVYSGIAVVNNSSGKIIREFVCTDVKFDKLSDMQIEKYIEKGEYADKAGAYGIQGYGGIFVEEIHGCYYNVVGLPLNKLSKMLKEMGVNL</sequence>
<comment type="catalytic activity">
    <reaction evidence="3">
        <text>UTP + H2O = UMP + diphosphate + H(+)</text>
        <dbReference type="Rhea" id="RHEA:29395"/>
        <dbReference type="ChEBI" id="CHEBI:15377"/>
        <dbReference type="ChEBI" id="CHEBI:15378"/>
        <dbReference type="ChEBI" id="CHEBI:33019"/>
        <dbReference type="ChEBI" id="CHEBI:46398"/>
        <dbReference type="ChEBI" id="CHEBI:57865"/>
        <dbReference type="EC" id="3.6.1.9"/>
    </reaction>
</comment>
<keyword evidence="2 3" id="KW-0378">Hydrolase</keyword>
<proteinExistence type="inferred from homology"/>